<dbReference type="HAMAP" id="MF_00460">
    <property type="entry name" value="UPF0125_RnfH"/>
    <property type="match status" value="1"/>
</dbReference>
<dbReference type="EMBL" id="NRSD01000001">
    <property type="protein sequence ID" value="MBK1643318.1"/>
    <property type="molecule type" value="Genomic_DNA"/>
</dbReference>
<proteinExistence type="inferred from homology"/>
<dbReference type="InterPro" id="IPR016155">
    <property type="entry name" value="Mopterin_synth/thiamin_S_b"/>
</dbReference>
<accession>A0A9X0WEX4</accession>
<dbReference type="PANTHER" id="PTHR37483:SF1">
    <property type="entry name" value="UPF0125 PROTEIN RATB"/>
    <property type="match status" value="1"/>
</dbReference>
<evidence type="ECO:0000256" key="2">
    <source>
        <dbReference type="HAMAP-Rule" id="MF_00460"/>
    </source>
</evidence>
<dbReference type="InterPro" id="IPR005346">
    <property type="entry name" value="RnfH"/>
</dbReference>
<gene>
    <name evidence="4" type="ORF">CKO25_01340</name>
</gene>
<comment type="similarity">
    <text evidence="1 2">Belongs to the UPF0125 (RnfH) family.</text>
</comment>
<dbReference type="Gene3D" id="3.10.20.280">
    <property type="entry name" value="RnfH-like"/>
    <property type="match status" value="1"/>
</dbReference>
<evidence type="ECO:0000256" key="1">
    <source>
        <dbReference type="ARBA" id="ARBA00010645"/>
    </source>
</evidence>
<dbReference type="Pfam" id="PF03658">
    <property type="entry name" value="Ub-RnfH"/>
    <property type="match status" value="1"/>
</dbReference>
<reference evidence="4 5" key="1">
    <citation type="journal article" date="2020" name="Microorganisms">
        <title>Osmotic Adaptation and Compatible Solute Biosynthesis of Phototrophic Bacteria as Revealed from Genome Analyses.</title>
        <authorList>
            <person name="Imhoff J.F."/>
            <person name="Rahn T."/>
            <person name="Kunzel S."/>
            <person name="Keller A."/>
            <person name="Neulinger S.C."/>
        </authorList>
    </citation>
    <scope>NUCLEOTIDE SEQUENCE [LARGE SCALE GENOMIC DNA]</scope>
    <source>
        <strain evidence="4 5">DSM 21303</strain>
    </source>
</reference>
<comment type="caution">
    <text evidence="4">The sequence shown here is derived from an EMBL/GenBank/DDBJ whole genome shotgun (WGS) entry which is preliminary data.</text>
</comment>
<evidence type="ECO:0000256" key="3">
    <source>
        <dbReference type="SAM" id="MobiDB-lite"/>
    </source>
</evidence>
<evidence type="ECO:0000313" key="5">
    <source>
        <dbReference type="Proteomes" id="UP001138802"/>
    </source>
</evidence>
<dbReference type="AlphaFoldDB" id="A0A9X0WEX4"/>
<dbReference type="NCBIfam" id="NF002490">
    <property type="entry name" value="PRK01777.1"/>
    <property type="match status" value="1"/>
</dbReference>
<name>A0A9X0WEX4_9GAMM</name>
<dbReference type="RefSeq" id="WP_200386099.1">
    <property type="nucleotide sequence ID" value="NZ_NRSD01000001.1"/>
</dbReference>
<dbReference type="InterPro" id="IPR037021">
    <property type="entry name" value="RnfH_sf"/>
</dbReference>
<evidence type="ECO:0000313" key="4">
    <source>
        <dbReference type="EMBL" id="MBK1643318.1"/>
    </source>
</evidence>
<dbReference type="SUPFAM" id="SSF54285">
    <property type="entry name" value="MoaD/ThiS"/>
    <property type="match status" value="1"/>
</dbReference>
<sequence length="109" mass="11800">MATDYLQVTLVHVGREAQFQRSFEVQQGSHISEVIAQSGVLDVCPEIDLSVNQVGIFGKVAKLEQVVADGDRVEIYRPLIADPKQARKKRAAEGRPPRKGASEAASADG</sequence>
<organism evidence="4 5">
    <name type="scientific">Thiocapsa imhoffii</name>
    <dbReference type="NCBI Taxonomy" id="382777"/>
    <lineage>
        <taxon>Bacteria</taxon>
        <taxon>Pseudomonadati</taxon>
        <taxon>Pseudomonadota</taxon>
        <taxon>Gammaproteobacteria</taxon>
        <taxon>Chromatiales</taxon>
        <taxon>Chromatiaceae</taxon>
        <taxon>Thiocapsa</taxon>
    </lineage>
</organism>
<dbReference type="Proteomes" id="UP001138802">
    <property type="component" value="Unassembled WGS sequence"/>
</dbReference>
<keyword evidence="5" id="KW-1185">Reference proteome</keyword>
<feature type="region of interest" description="Disordered" evidence="3">
    <location>
        <begin position="84"/>
        <end position="109"/>
    </location>
</feature>
<dbReference type="PANTHER" id="PTHR37483">
    <property type="entry name" value="UPF0125 PROTEIN RATB"/>
    <property type="match status" value="1"/>
</dbReference>
<protein>
    <recommendedName>
        <fullName evidence="2">UPF0125 protein CKO25_01340</fullName>
    </recommendedName>
</protein>